<dbReference type="Proteomes" id="UP000886878">
    <property type="component" value="Unassembled WGS sequence"/>
</dbReference>
<evidence type="ECO:0000256" key="6">
    <source>
        <dbReference type="ARBA" id="ARBA00022989"/>
    </source>
</evidence>
<comment type="subcellular location">
    <subcellularLocation>
        <location evidence="1 8">Cell membrane</location>
        <topology evidence="1 8">Multi-pass membrane protein</topology>
    </subcellularLocation>
</comment>
<evidence type="ECO:0000256" key="7">
    <source>
        <dbReference type="ARBA" id="ARBA00023136"/>
    </source>
</evidence>
<dbReference type="PANTHER" id="PTHR30269">
    <property type="entry name" value="TRANSMEMBRANE PROTEIN YFCA"/>
    <property type="match status" value="1"/>
</dbReference>
<keyword evidence="7 8" id="KW-0472">Membrane</keyword>
<dbReference type="InterPro" id="IPR002781">
    <property type="entry name" value="TM_pro_TauE-like"/>
</dbReference>
<keyword evidence="4 8" id="KW-1003">Cell membrane</keyword>
<keyword evidence="6 8" id="KW-1133">Transmembrane helix</keyword>
<evidence type="ECO:0000256" key="3">
    <source>
        <dbReference type="ARBA" id="ARBA00022448"/>
    </source>
</evidence>
<feature type="transmembrane region" description="Helical" evidence="8">
    <location>
        <begin position="142"/>
        <end position="172"/>
    </location>
</feature>
<evidence type="ECO:0000256" key="2">
    <source>
        <dbReference type="ARBA" id="ARBA00009142"/>
    </source>
</evidence>
<evidence type="ECO:0000256" key="8">
    <source>
        <dbReference type="RuleBase" id="RU363041"/>
    </source>
</evidence>
<protein>
    <recommendedName>
        <fullName evidence="8">Probable membrane transporter protein</fullName>
    </recommendedName>
</protein>
<keyword evidence="5 8" id="KW-0812">Transmembrane</keyword>
<gene>
    <name evidence="9" type="ORF">H9876_05240</name>
</gene>
<evidence type="ECO:0000256" key="4">
    <source>
        <dbReference type="ARBA" id="ARBA00022475"/>
    </source>
</evidence>
<evidence type="ECO:0000313" key="9">
    <source>
        <dbReference type="EMBL" id="HIW70751.1"/>
    </source>
</evidence>
<sequence length="258" mass="28289">MVLHLPLIWKIVYLILGGVLSGILSTAASFASLASYPLLLSVGIPPVYANVTNDAALIWNVPGAVLSSIRELHGHWRLVRFYSLFTMVGSAIGCFLLLKFPSGVFEKVVPFFILTAGALVYQTSRRKHVERPQAVNGAKKDLYVLLLLLNGIYGGYFGAASGIITLVILTYLTNEDFVIVNSIKNVVGGFSNLTALVIYIFASRIYWDAAIPMAVGMFIGGYIGPKIVRHVPQKAMQQFIALLALIQAAYLFWQSYLK</sequence>
<comment type="similarity">
    <text evidence="2 8">Belongs to the 4-toluene sulfonate uptake permease (TSUP) (TC 2.A.102) family.</text>
</comment>
<feature type="transmembrane region" description="Helical" evidence="8">
    <location>
        <begin position="235"/>
        <end position="253"/>
    </location>
</feature>
<feature type="transmembrane region" description="Helical" evidence="8">
    <location>
        <begin position="78"/>
        <end position="98"/>
    </location>
</feature>
<accession>A0A9D1U3L9</accession>
<proteinExistence type="inferred from homology"/>
<name>A0A9D1U3L9_9LACO</name>
<dbReference type="GO" id="GO:0005886">
    <property type="term" value="C:plasma membrane"/>
    <property type="evidence" value="ECO:0007669"/>
    <property type="project" value="UniProtKB-SubCell"/>
</dbReference>
<dbReference type="AlphaFoldDB" id="A0A9D1U3L9"/>
<evidence type="ECO:0000256" key="5">
    <source>
        <dbReference type="ARBA" id="ARBA00022692"/>
    </source>
</evidence>
<dbReference type="EMBL" id="DXGK01000110">
    <property type="protein sequence ID" value="HIW70751.1"/>
    <property type="molecule type" value="Genomic_DNA"/>
</dbReference>
<dbReference type="InterPro" id="IPR052017">
    <property type="entry name" value="TSUP"/>
</dbReference>
<reference evidence="9" key="1">
    <citation type="journal article" date="2021" name="PeerJ">
        <title>Extensive microbial diversity within the chicken gut microbiome revealed by metagenomics and culture.</title>
        <authorList>
            <person name="Gilroy R."/>
            <person name="Ravi A."/>
            <person name="Getino M."/>
            <person name="Pursley I."/>
            <person name="Horton D.L."/>
            <person name="Alikhan N.F."/>
            <person name="Baker D."/>
            <person name="Gharbi K."/>
            <person name="Hall N."/>
            <person name="Watson M."/>
            <person name="Adriaenssens E.M."/>
            <person name="Foster-Nyarko E."/>
            <person name="Jarju S."/>
            <person name="Secka A."/>
            <person name="Antonio M."/>
            <person name="Oren A."/>
            <person name="Chaudhuri R.R."/>
            <person name="La Ragione R."/>
            <person name="Hildebrand F."/>
            <person name="Pallen M.J."/>
        </authorList>
    </citation>
    <scope>NUCLEOTIDE SEQUENCE</scope>
    <source>
        <strain evidence="9">ChiHejej3B27-2180</strain>
    </source>
</reference>
<feature type="transmembrane region" description="Helical" evidence="8">
    <location>
        <begin position="178"/>
        <end position="198"/>
    </location>
</feature>
<dbReference type="PANTHER" id="PTHR30269:SF0">
    <property type="entry name" value="MEMBRANE TRANSPORTER PROTEIN YFCA-RELATED"/>
    <property type="match status" value="1"/>
</dbReference>
<comment type="caution">
    <text evidence="9">The sequence shown here is derived from an EMBL/GenBank/DDBJ whole genome shotgun (WGS) entry which is preliminary data.</text>
</comment>
<evidence type="ECO:0000256" key="1">
    <source>
        <dbReference type="ARBA" id="ARBA00004651"/>
    </source>
</evidence>
<keyword evidence="3" id="KW-0813">Transport</keyword>
<feature type="transmembrane region" description="Helical" evidence="8">
    <location>
        <begin position="104"/>
        <end position="121"/>
    </location>
</feature>
<feature type="transmembrane region" description="Helical" evidence="8">
    <location>
        <begin position="47"/>
        <end position="66"/>
    </location>
</feature>
<feature type="transmembrane region" description="Helical" evidence="8">
    <location>
        <begin position="205"/>
        <end position="223"/>
    </location>
</feature>
<evidence type="ECO:0000313" key="10">
    <source>
        <dbReference type="Proteomes" id="UP000886878"/>
    </source>
</evidence>
<reference evidence="9" key="2">
    <citation type="submission" date="2021-04" db="EMBL/GenBank/DDBJ databases">
        <authorList>
            <person name="Gilroy R."/>
        </authorList>
    </citation>
    <scope>NUCLEOTIDE SEQUENCE</scope>
    <source>
        <strain evidence="9">ChiHejej3B27-2180</strain>
    </source>
</reference>
<feature type="transmembrane region" description="Helical" evidence="8">
    <location>
        <begin position="12"/>
        <end position="35"/>
    </location>
</feature>
<dbReference type="Pfam" id="PF01925">
    <property type="entry name" value="TauE"/>
    <property type="match status" value="1"/>
</dbReference>
<organism evidence="9 10">
    <name type="scientific">Candidatus Limosilactobacillus merdipullorum</name>
    <dbReference type="NCBI Taxonomy" id="2838653"/>
    <lineage>
        <taxon>Bacteria</taxon>
        <taxon>Bacillati</taxon>
        <taxon>Bacillota</taxon>
        <taxon>Bacilli</taxon>
        <taxon>Lactobacillales</taxon>
        <taxon>Lactobacillaceae</taxon>
        <taxon>Limosilactobacillus</taxon>
    </lineage>
</organism>